<dbReference type="RefSeq" id="WP_066608412.1">
    <property type="nucleotide sequence ID" value="NZ_FORY01000021.1"/>
</dbReference>
<dbReference type="InterPro" id="IPR012441">
    <property type="entry name" value="DUF1643"/>
</dbReference>
<organism evidence="2 3">
    <name type="scientific">Celeribacter halophilus</name>
    <dbReference type="NCBI Taxonomy" id="576117"/>
    <lineage>
        <taxon>Bacteria</taxon>
        <taxon>Pseudomonadati</taxon>
        <taxon>Pseudomonadota</taxon>
        <taxon>Alphaproteobacteria</taxon>
        <taxon>Rhodobacterales</taxon>
        <taxon>Roseobacteraceae</taxon>
        <taxon>Celeribacter</taxon>
    </lineage>
</organism>
<dbReference type="AlphaFoldDB" id="A0A1I3W5V8"/>
<evidence type="ECO:0000313" key="3">
    <source>
        <dbReference type="Proteomes" id="UP000183299"/>
    </source>
</evidence>
<dbReference type="Proteomes" id="UP000183299">
    <property type="component" value="Unassembled WGS sequence"/>
</dbReference>
<reference evidence="2 3" key="1">
    <citation type="submission" date="2016-10" db="EMBL/GenBank/DDBJ databases">
        <authorList>
            <person name="de Groot N.N."/>
        </authorList>
    </citation>
    <scope>NUCLEOTIDE SEQUENCE [LARGE SCALE GENOMIC DNA]</scope>
    <source>
        <strain evidence="2 3">CGMCC 1.8891</strain>
    </source>
</reference>
<gene>
    <name evidence="2" type="ORF">SAMN04488138_12128</name>
</gene>
<evidence type="ECO:0000313" key="2">
    <source>
        <dbReference type="EMBL" id="SFK03034.1"/>
    </source>
</evidence>
<name>A0A1I3W5V8_9RHOB</name>
<dbReference type="EMBL" id="FORY01000021">
    <property type="protein sequence ID" value="SFK03034.1"/>
    <property type="molecule type" value="Genomic_DNA"/>
</dbReference>
<keyword evidence="3" id="KW-1185">Reference proteome</keyword>
<proteinExistence type="predicted"/>
<dbReference type="GeneID" id="98666464"/>
<feature type="region of interest" description="Disordered" evidence="1">
    <location>
        <begin position="1"/>
        <end position="20"/>
    </location>
</feature>
<evidence type="ECO:0008006" key="4">
    <source>
        <dbReference type="Google" id="ProtNLM"/>
    </source>
</evidence>
<dbReference type="Pfam" id="PF07799">
    <property type="entry name" value="DUF1643"/>
    <property type="match status" value="1"/>
</dbReference>
<sequence>MSERRQIATNEDAHKLHDPGGKVHIRLPDGVIGGARFSACGRYRQTLTRDWTPEGEAPRTIMFLGQNPSVARADVSDPTCDKELKFARLWGYTRYVKTNMLDWRATHPKDVPHDPALARSAENLPAILREAEEAEEILLAYGKLHKRYAPIVKQTIEALRATGKPLNCLKLNKDGSAQHPLYIRGDTQRFPFPDPEE</sequence>
<dbReference type="STRING" id="576117.SAMN04488138_12128"/>
<dbReference type="OrthoDB" id="9807577at2"/>
<accession>A0A1I3W5V8</accession>
<evidence type="ECO:0000256" key="1">
    <source>
        <dbReference type="SAM" id="MobiDB-lite"/>
    </source>
</evidence>
<protein>
    <recommendedName>
        <fullName evidence="4">DUF1643 domain-containing protein</fullName>
    </recommendedName>
</protein>